<feature type="transmembrane region" description="Helical" evidence="1">
    <location>
        <begin position="20"/>
        <end position="37"/>
    </location>
</feature>
<dbReference type="AlphaFoldDB" id="A0A6H1ZC92"/>
<name>A0A6H1ZC92_9ZZZZ</name>
<reference evidence="2" key="1">
    <citation type="submission" date="2020-03" db="EMBL/GenBank/DDBJ databases">
        <title>The deep terrestrial virosphere.</title>
        <authorList>
            <person name="Holmfeldt K."/>
            <person name="Nilsson E."/>
            <person name="Simone D."/>
            <person name="Lopez-Fernandez M."/>
            <person name="Wu X."/>
            <person name="de Brujin I."/>
            <person name="Lundin D."/>
            <person name="Andersson A."/>
            <person name="Bertilsson S."/>
            <person name="Dopson M."/>
        </authorList>
    </citation>
    <scope>NUCLEOTIDE SEQUENCE</scope>
    <source>
        <strain evidence="2">TM448A00171</strain>
        <strain evidence="3">TM448B00200</strain>
    </source>
</reference>
<gene>
    <name evidence="2" type="ORF">TM448A00171_0016</name>
    <name evidence="3" type="ORF">TM448B00200_0008</name>
</gene>
<proteinExistence type="predicted"/>
<protein>
    <submittedName>
        <fullName evidence="2">Uncharacterized protein</fullName>
    </submittedName>
</protein>
<keyword evidence="1" id="KW-1133">Transmembrane helix</keyword>
<keyword evidence="1" id="KW-0812">Transmembrane</keyword>
<evidence type="ECO:0000313" key="3">
    <source>
        <dbReference type="EMBL" id="QJH94301.1"/>
    </source>
</evidence>
<dbReference type="EMBL" id="MT143984">
    <property type="protein sequence ID" value="QJA44997.1"/>
    <property type="molecule type" value="Genomic_DNA"/>
</dbReference>
<keyword evidence="1" id="KW-0472">Membrane</keyword>
<accession>A0A6H1ZC92</accession>
<sequence>MTKDKYEWLSIFKNGTLQDVVKLLVFVGIILGVYFRIEGLLNDKYASVASVRVVEEDVDRLELTLDRNLSSISAKLDNLQTNIWRLVKEMK</sequence>
<organism evidence="2">
    <name type="scientific">viral metagenome</name>
    <dbReference type="NCBI Taxonomy" id="1070528"/>
    <lineage>
        <taxon>unclassified sequences</taxon>
        <taxon>metagenomes</taxon>
        <taxon>organismal metagenomes</taxon>
    </lineage>
</organism>
<evidence type="ECO:0000313" key="2">
    <source>
        <dbReference type="EMBL" id="QJA44997.1"/>
    </source>
</evidence>
<evidence type="ECO:0000256" key="1">
    <source>
        <dbReference type="SAM" id="Phobius"/>
    </source>
</evidence>
<dbReference type="EMBL" id="MT144599">
    <property type="protein sequence ID" value="QJH94301.1"/>
    <property type="molecule type" value="Genomic_DNA"/>
</dbReference>